<dbReference type="InterPro" id="IPR001862">
    <property type="entry name" value="MAC_perforin"/>
</dbReference>
<evidence type="ECO:0000256" key="9">
    <source>
        <dbReference type="SAM" id="SignalP"/>
    </source>
</evidence>
<dbReference type="CDD" id="cd04032">
    <property type="entry name" value="C2_Perforin"/>
    <property type="match status" value="1"/>
</dbReference>
<dbReference type="SMART" id="SM00457">
    <property type="entry name" value="MACPF"/>
    <property type="match status" value="1"/>
</dbReference>
<dbReference type="GO" id="GO:0140911">
    <property type="term" value="F:pore-forming activity"/>
    <property type="evidence" value="ECO:0007669"/>
    <property type="project" value="InterPro"/>
</dbReference>
<dbReference type="Proteomes" id="UP000283210">
    <property type="component" value="Chromosome 8"/>
</dbReference>
<evidence type="ECO:0000256" key="8">
    <source>
        <dbReference type="ARBA" id="ARBA00023157"/>
    </source>
</evidence>
<dbReference type="Pfam" id="PF01823">
    <property type="entry name" value="MACPF"/>
    <property type="match status" value="1"/>
</dbReference>
<comment type="similarity">
    <text evidence="3">Belongs to the complement C6/C7/C8/C9 family.</text>
</comment>
<dbReference type="GO" id="GO:0005509">
    <property type="term" value="F:calcium ion binding"/>
    <property type="evidence" value="ECO:0007669"/>
    <property type="project" value="InterPro"/>
</dbReference>
<evidence type="ECO:0000256" key="7">
    <source>
        <dbReference type="ARBA" id="ARBA00023136"/>
    </source>
</evidence>
<keyword evidence="8" id="KW-1015">Disulfide bond</keyword>
<dbReference type="AlphaFoldDB" id="A0A437D5G1"/>
<keyword evidence="13" id="KW-1185">Reference proteome</keyword>
<evidence type="ECO:0000256" key="5">
    <source>
        <dbReference type="ARBA" id="ARBA00022729"/>
    </source>
</evidence>
<dbReference type="InterPro" id="IPR035892">
    <property type="entry name" value="C2_domain_sf"/>
</dbReference>
<dbReference type="GO" id="GO:0005576">
    <property type="term" value="C:extracellular region"/>
    <property type="evidence" value="ECO:0007669"/>
    <property type="project" value="UniProtKB-SubCell"/>
</dbReference>
<dbReference type="PRINTS" id="PR00764">
    <property type="entry name" value="COMPLEMENTC9"/>
</dbReference>
<evidence type="ECO:0000256" key="2">
    <source>
        <dbReference type="ARBA" id="ARBA00004613"/>
    </source>
</evidence>
<evidence type="ECO:0000256" key="4">
    <source>
        <dbReference type="ARBA" id="ARBA00022525"/>
    </source>
</evidence>
<feature type="chain" id="PRO_5019516135" description="MACPF domain-containing protein" evidence="9">
    <location>
        <begin position="26"/>
        <end position="595"/>
    </location>
</feature>
<comment type="subcellular location">
    <subcellularLocation>
        <location evidence="1">Membrane</location>
    </subcellularLocation>
    <subcellularLocation>
        <location evidence="2">Secreted</location>
    </subcellularLocation>
</comment>
<name>A0A437D5G1_ORYJA</name>
<dbReference type="GO" id="GO:0051607">
    <property type="term" value="P:defense response to virus"/>
    <property type="evidence" value="ECO:0007669"/>
    <property type="project" value="TreeGrafter"/>
</dbReference>
<dbReference type="PROSITE" id="PS51412">
    <property type="entry name" value="MACPF_2"/>
    <property type="match status" value="1"/>
</dbReference>
<gene>
    <name evidence="12" type="ORF">OJAV_G00082370</name>
</gene>
<evidence type="ECO:0008006" key="14">
    <source>
        <dbReference type="Google" id="ProtNLM"/>
    </source>
</evidence>
<dbReference type="InterPro" id="IPR052784">
    <property type="entry name" value="Perforin-1_pore-forming"/>
</dbReference>
<dbReference type="InterPro" id="IPR020863">
    <property type="entry name" value="MACPF_CS"/>
</dbReference>
<keyword evidence="7" id="KW-0472">Membrane</keyword>
<evidence type="ECO:0000313" key="13">
    <source>
        <dbReference type="Proteomes" id="UP000283210"/>
    </source>
</evidence>
<evidence type="ECO:0000313" key="12">
    <source>
        <dbReference type="EMBL" id="RVE69902.1"/>
    </source>
</evidence>
<dbReference type="PROSITE" id="PS50004">
    <property type="entry name" value="C2"/>
    <property type="match status" value="1"/>
</dbReference>
<evidence type="ECO:0000259" key="10">
    <source>
        <dbReference type="PROSITE" id="PS50004"/>
    </source>
</evidence>
<dbReference type="InterPro" id="IPR037300">
    <property type="entry name" value="Perforin-1_C2"/>
</dbReference>
<dbReference type="GO" id="GO:0001771">
    <property type="term" value="P:immunological synapse formation"/>
    <property type="evidence" value="ECO:0007669"/>
    <property type="project" value="TreeGrafter"/>
</dbReference>
<feature type="domain" description="MACPF" evidence="11">
    <location>
        <begin position="32"/>
        <end position="375"/>
    </location>
</feature>
<dbReference type="InterPro" id="IPR000008">
    <property type="entry name" value="C2_dom"/>
</dbReference>
<dbReference type="SUPFAM" id="SSF49562">
    <property type="entry name" value="C2 domain (Calcium/lipid-binding domain, CaLB)"/>
    <property type="match status" value="1"/>
</dbReference>
<keyword evidence="4" id="KW-0964">Secreted</keyword>
<evidence type="ECO:0000256" key="6">
    <source>
        <dbReference type="ARBA" id="ARBA00022852"/>
    </source>
</evidence>
<reference evidence="12 13" key="1">
    <citation type="submission" date="2018-11" db="EMBL/GenBank/DDBJ databases">
        <authorList>
            <person name="Lopez-Roques C."/>
            <person name="Donnadieu C."/>
            <person name="Bouchez O."/>
            <person name="Klopp C."/>
            <person name="Cabau C."/>
            <person name="Zahm M."/>
        </authorList>
    </citation>
    <scope>NUCLEOTIDE SEQUENCE [LARGE SCALE GENOMIC DNA]</scope>
    <source>
        <strain evidence="12">RS831</strain>
        <tissue evidence="12">Whole body</tissue>
    </source>
</reference>
<sequence length="595" mass="67012">MKANSIMFPVKRSLFLLLFFPTCTFELCSDGTPQECQDAEFAPGSNLAGEGFDITSMERKGAFVLDMNQWKRKDQACTLCSNPYMKNRKQKLPLSVLDWRATQSCSAKVSSKVYKSSESLVESSTSSVQNNWKSDLNVNMIDKKGSLMLAGTHSKLAGYSMDKTKSDKFSFTAQGLSCVFYSYRVSTTPTLQKDFLDSVNHLPKVYNEFSKENYYHLLDTFGTHYITKVKMGGKIEAVTSIRECEAHLEGIEVNEVEMCLKVEASTTVKFNTMSAEYQRCQAKKDNSGRKVSFSTHFNDRFTEVRGGRTTEPDLIFSANRDPSAYKKWLNSVPQNPDILSYSLNSLHVLIPKSNSMRENLRFAISHYILEKGLLKNCTGPCKAGVKSNSREPCVCQCHNNPAVTSDCCPSQRGKARVIITKLQASNLRGDDFSATDAYVKVFNGKLVGRTSVIFNDNNPQWKMALDLGTQVLSEGHKLKFEVWDEDNSWDDDLLGECERELTAGVNSGVCNLDNGELFFTWKVECAPNLSGSYCQNYQSSPMNENLKELYTSRHSRPVPKYILQQMGVFVNESTSRKSQNLLKIFDVNNKHSNFL</sequence>
<keyword evidence="5 9" id="KW-0732">Signal</keyword>
<dbReference type="SMART" id="SM00239">
    <property type="entry name" value="C2"/>
    <property type="match status" value="1"/>
</dbReference>
<keyword evidence="6" id="KW-0204">Cytolysis</keyword>
<dbReference type="InterPro" id="IPR020864">
    <property type="entry name" value="MACPF"/>
</dbReference>
<reference evidence="12 13" key="2">
    <citation type="submission" date="2019-01" db="EMBL/GenBank/DDBJ databases">
        <title>A chromosome length genome reference of the Java medaka (oryzias javanicus).</title>
        <authorList>
            <person name="Herpin A."/>
            <person name="Takehana Y."/>
            <person name="Naruse K."/>
            <person name="Ansai S."/>
            <person name="Kawaguchi M."/>
        </authorList>
    </citation>
    <scope>NUCLEOTIDE SEQUENCE [LARGE SCALE GENOMIC DNA]</scope>
    <source>
        <strain evidence="12">RS831</strain>
        <tissue evidence="12">Whole body</tissue>
    </source>
</reference>
<feature type="domain" description="C2" evidence="10">
    <location>
        <begin position="397"/>
        <end position="514"/>
    </location>
</feature>
<dbReference type="GO" id="GO:0031640">
    <property type="term" value="P:killing of cells of another organism"/>
    <property type="evidence" value="ECO:0007669"/>
    <property type="project" value="UniProtKB-KW"/>
</dbReference>
<feature type="signal peptide" evidence="9">
    <location>
        <begin position="1"/>
        <end position="25"/>
    </location>
</feature>
<evidence type="ECO:0000256" key="3">
    <source>
        <dbReference type="ARBA" id="ARBA00009214"/>
    </source>
</evidence>
<evidence type="ECO:0000256" key="1">
    <source>
        <dbReference type="ARBA" id="ARBA00004370"/>
    </source>
</evidence>
<dbReference type="GO" id="GO:0005579">
    <property type="term" value="C:membrane attack complex"/>
    <property type="evidence" value="ECO:0007669"/>
    <property type="project" value="InterPro"/>
</dbReference>
<proteinExistence type="inferred from homology"/>
<dbReference type="Pfam" id="PF00168">
    <property type="entry name" value="C2"/>
    <property type="match status" value="1"/>
</dbReference>
<dbReference type="PANTHER" id="PTHR46096:SF3">
    <property type="entry name" value="PERFORIN-1"/>
    <property type="match status" value="1"/>
</dbReference>
<dbReference type="OrthoDB" id="1366754at2759"/>
<accession>A0A437D5G1</accession>
<dbReference type="EMBL" id="CM012444">
    <property type="protein sequence ID" value="RVE69902.1"/>
    <property type="molecule type" value="Genomic_DNA"/>
</dbReference>
<dbReference type="GO" id="GO:0001913">
    <property type="term" value="P:T cell mediated cytotoxicity"/>
    <property type="evidence" value="ECO:0007669"/>
    <property type="project" value="TreeGrafter"/>
</dbReference>
<dbReference type="PANTHER" id="PTHR46096">
    <property type="entry name" value="PERFORIN-1"/>
    <property type="match status" value="1"/>
</dbReference>
<organism evidence="12 13">
    <name type="scientific">Oryzias javanicus</name>
    <name type="common">Javanese ricefish</name>
    <name type="synonym">Aplocheilus javanicus</name>
    <dbReference type="NCBI Taxonomy" id="123683"/>
    <lineage>
        <taxon>Eukaryota</taxon>
        <taxon>Metazoa</taxon>
        <taxon>Chordata</taxon>
        <taxon>Craniata</taxon>
        <taxon>Vertebrata</taxon>
        <taxon>Euteleostomi</taxon>
        <taxon>Actinopterygii</taxon>
        <taxon>Neopterygii</taxon>
        <taxon>Teleostei</taxon>
        <taxon>Neoteleostei</taxon>
        <taxon>Acanthomorphata</taxon>
        <taxon>Ovalentaria</taxon>
        <taxon>Atherinomorphae</taxon>
        <taxon>Beloniformes</taxon>
        <taxon>Adrianichthyidae</taxon>
        <taxon>Oryziinae</taxon>
        <taxon>Oryzias</taxon>
    </lineage>
</organism>
<dbReference type="GO" id="GO:0022829">
    <property type="term" value="F:wide pore channel activity"/>
    <property type="evidence" value="ECO:0007669"/>
    <property type="project" value="TreeGrafter"/>
</dbReference>
<evidence type="ECO:0000259" key="11">
    <source>
        <dbReference type="PROSITE" id="PS51412"/>
    </source>
</evidence>
<dbReference type="Gene3D" id="2.60.40.150">
    <property type="entry name" value="C2 domain"/>
    <property type="match status" value="1"/>
</dbReference>
<dbReference type="PROSITE" id="PS00279">
    <property type="entry name" value="MACPF_1"/>
    <property type="match status" value="1"/>
</dbReference>
<protein>
    <recommendedName>
        <fullName evidence="14">MACPF domain-containing protein</fullName>
    </recommendedName>
</protein>